<comment type="caution">
    <text evidence="1">The sequence shown here is derived from an EMBL/GenBank/DDBJ whole genome shotgun (WGS) entry which is preliminary data.</text>
</comment>
<dbReference type="AlphaFoldDB" id="A0A8H3TW89"/>
<gene>
    <name evidence="1" type="ORF">NliqN6_4679</name>
</gene>
<protein>
    <submittedName>
        <fullName evidence="1">Uncharacterized protein</fullName>
    </submittedName>
</protein>
<name>A0A8H3TW89_9TREE</name>
<keyword evidence="2" id="KW-1185">Reference proteome</keyword>
<organism evidence="1 2">
    <name type="scientific">Naganishia liquefaciens</name>
    <dbReference type="NCBI Taxonomy" id="104408"/>
    <lineage>
        <taxon>Eukaryota</taxon>
        <taxon>Fungi</taxon>
        <taxon>Dikarya</taxon>
        <taxon>Basidiomycota</taxon>
        <taxon>Agaricomycotina</taxon>
        <taxon>Tremellomycetes</taxon>
        <taxon>Filobasidiales</taxon>
        <taxon>Filobasidiaceae</taxon>
        <taxon>Naganishia</taxon>
    </lineage>
</organism>
<accession>A0A8H3TW89</accession>
<dbReference type="Proteomes" id="UP000620104">
    <property type="component" value="Unassembled WGS sequence"/>
</dbReference>
<evidence type="ECO:0000313" key="2">
    <source>
        <dbReference type="Proteomes" id="UP000620104"/>
    </source>
</evidence>
<reference evidence="1" key="1">
    <citation type="submission" date="2020-07" db="EMBL/GenBank/DDBJ databases">
        <title>Draft Genome Sequence of a Deep-Sea Yeast, Naganishia (Cryptococcus) liquefaciens strain N6.</title>
        <authorList>
            <person name="Han Y.W."/>
            <person name="Kajitani R."/>
            <person name="Morimoto H."/>
            <person name="Parhat M."/>
            <person name="Tsubouchi H."/>
            <person name="Bakenova O."/>
            <person name="Ogata M."/>
            <person name="Argunhan B."/>
            <person name="Aoki R."/>
            <person name="Kajiwara S."/>
            <person name="Itoh T."/>
            <person name="Iwasaki H."/>
        </authorList>
    </citation>
    <scope>NUCLEOTIDE SEQUENCE</scope>
    <source>
        <strain evidence="1">N6</strain>
    </source>
</reference>
<evidence type="ECO:0000313" key="1">
    <source>
        <dbReference type="EMBL" id="GHJ88277.1"/>
    </source>
</evidence>
<dbReference type="EMBL" id="BLZA01000030">
    <property type="protein sequence ID" value="GHJ88277.1"/>
    <property type="molecule type" value="Genomic_DNA"/>
</dbReference>
<sequence length="294" mass="33904">MPPTFVLGVRERMLLTEDEKRQAGLLGLHSKERFAQLESLRTPLLRWDNLLVEALMIAILPSLHSLQLDVWDSESVLRFLEKHGRKLVHVDMLQCRWSVWPDARNSRRLQPIQHVQERFQIEDIFICCPSLKVFTLHQPESLAKLADRAGLLEGQSCLEILRLGSNDNSSYTSTLEYQPFDDVSFPFKNKTHLRATQQKLLATEWKRLFPRLRLIEVYLPEILFDPFLKACDPGRRGKAPEEEKVQTKEAIVSLGDIVKATLEWQRGLAEQGVALMVLPSAKAAQWQKASYRQL</sequence>
<dbReference type="OrthoDB" id="2587239at2759"/>
<proteinExistence type="predicted"/>